<feature type="compositionally biased region" description="Basic and acidic residues" evidence="1">
    <location>
        <begin position="286"/>
        <end position="295"/>
    </location>
</feature>
<accession>A0AAV4GA53</accession>
<gene>
    <name evidence="2" type="ORF">ElyMa_002341100</name>
</gene>
<sequence length="335" mass="35433">MSTDLQRSLAMFRFNFWAKPFFTPPPGSGGMETAPPFVPNPLTSPALMVLASTAAAEGHEVQRLQAAQQQQQQQHSPHHPSYPGRGMDKDLPPPPPPPPFSSAAFMYRPGDPFSAPLYFVRPELNRRLALVNPPMHPGAFRPLTPSGSVGGDVDVPQAYHSAFSLTSAAPSSAKKSKHGESSPGVNSSSSNATVGASTSAVSSTTTSSSSDHHHPHRPHGAQFPDHGHQQHDDRSPSLGYRGEGDDGQVCSPGQHGGAVKEERPASLCSSQGYDTVSEPMSDSGDAYERGTPDSEGRSLRMVLAVPRGGFVSLVKTTAVDDMVFALASIPARLSL</sequence>
<dbReference type="Proteomes" id="UP000762676">
    <property type="component" value="Unassembled WGS sequence"/>
</dbReference>
<feature type="compositionally biased region" description="Low complexity" evidence="1">
    <location>
        <begin position="181"/>
        <end position="209"/>
    </location>
</feature>
<proteinExistence type="predicted"/>
<feature type="region of interest" description="Disordered" evidence="1">
    <location>
        <begin position="170"/>
        <end position="295"/>
    </location>
</feature>
<reference evidence="2 3" key="1">
    <citation type="journal article" date="2021" name="Elife">
        <title>Chloroplast acquisition without the gene transfer in kleptoplastic sea slugs, Plakobranchus ocellatus.</title>
        <authorList>
            <person name="Maeda T."/>
            <person name="Takahashi S."/>
            <person name="Yoshida T."/>
            <person name="Shimamura S."/>
            <person name="Takaki Y."/>
            <person name="Nagai Y."/>
            <person name="Toyoda A."/>
            <person name="Suzuki Y."/>
            <person name="Arimoto A."/>
            <person name="Ishii H."/>
            <person name="Satoh N."/>
            <person name="Nishiyama T."/>
            <person name="Hasebe M."/>
            <person name="Maruyama T."/>
            <person name="Minagawa J."/>
            <person name="Obokata J."/>
            <person name="Shigenobu S."/>
        </authorList>
    </citation>
    <scope>NUCLEOTIDE SEQUENCE [LARGE SCALE GENOMIC DNA]</scope>
</reference>
<evidence type="ECO:0000313" key="2">
    <source>
        <dbReference type="EMBL" id="GFR81455.1"/>
    </source>
</evidence>
<organism evidence="2 3">
    <name type="scientific">Elysia marginata</name>
    <dbReference type="NCBI Taxonomy" id="1093978"/>
    <lineage>
        <taxon>Eukaryota</taxon>
        <taxon>Metazoa</taxon>
        <taxon>Spiralia</taxon>
        <taxon>Lophotrochozoa</taxon>
        <taxon>Mollusca</taxon>
        <taxon>Gastropoda</taxon>
        <taxon>Heterobranchia</taxon>
        <taxon>Euthyneura</taxon>
        <taxon>Panpulmonata</taxon>
        <taxon>Sacoglossa</taxon>
        <taxon>Placobranchoidea</taxon>
        <taxon>Plakobranchidae</taxon>
        <taxon>Elysia</taxon>
    </lineage>
</organism>
<feature type="region of interest" description="Disordered" evidence="1">
    <location>
        <begin position="62"/>
        <end position="105"/>
    </location>
</feature>
<keyword evidence="3" id="KW-1185">Reference proteome</keyword>
<feature type="compositionally biased region" description="Polar residues" evidence="1">
    <location>
        <begin position="267"/>
        <end position="280"/>
    </location>
</feature>
<dbReference type="EMBL" id="BMAT01004832">
    <property type="protein sequence ID" value="GFR81455.1"/>
    <property type="molecule type" value="Genomic_DNA"/>
</dbReference>
<feature type="compositionally biased region" description="Low complexity" evidence="1">
    <location>
        <begin position="65"/>
        <end position="74"/>
    </location>
</feature>
<feature type="compositionally biased region" description="Basic and acidic residues" evidence="1">
    <location>
        <begin position="225"/>
        <end position="235"/>
    </location>
</feature>
<evidence type="ECO:0000256" key="1">
    <source>
        <dbReference type="SAM" id="MobiDB-lite"/>
    </source>
</evidence>
<dbReference type="AlphaFoldDB" id="A0AAV4GA53"/>
<evidence type="ECO:0000313" key="3">
    <source>
        <dbReference type="Proteomes" id="UP000762676"/>
    </source>
</evidence>
<protein>
    <submittedName>
        <fullName evidence="2">E3 ubiquitin-protein ligase Rnf220-like isoform X2</fullName>
    </submittedName>
</protein>
<comment type="caution">
    <text evidence="2">The sequence shown here is derived from an EMBL/GenBank/DDBJ whole genome shotgun (WGS) entry which is preliminary data.</text>
</comment>
<name>A0AAV4GA53_9GAST</name>